<name>A0ABD2KJH9_9BILA</name>
<evidence type="ECO:0000313" key="3">
    <source>
        <dbReference type="Proteomes" id="UP001620626"/>
    </source>
</evidence>
<sequence>MKIISAFVMATFIYKNYRPAQEKLVQTSWFTRCRMLVLWLLIGLGRLWAEYDKARWQAIRSVAYDKVVEFLNDDLPEVRAAAVFALGCFVHNTSRNNEHATAVENEVCDKLCEKCTYDGSVLVRAELAAAIQWFVIDFQSRFATICAELDRRVATQSPSSMMMIGNGTVQHGQELSKAMAAMCLSPTESELLLSDTASTASAVPPGADHHHHNSHWPASSSSAFSTLPRRKISARSGGGGGAFGNSNHHGLQPHQQQRQAPPAPSQGRRAAPANSSSASIYAILPRSASSIIPMRHLRTQNFCGPTFCGPTFADRHLPRTDFWRTDICGHRLLRTDICGPTFADRTSCGPTFADRLFADRTFANKPHSTD</sequence>
<dbReference type="PANTHER" id="PTHR12848:SF16">
    <property type="entry name" value="REGULATORY-ASSOCIATED PROTEIN OF MTOR"/>
    <property type="match status" value="1"/>
</dbReference>
<evidence type="ECO:0000313" key="2">
    <source>
        <dbReference type="EMBL" id="KAL3103066.1"/>
    </source>
</evidence>
<dbReference type="SUPFAM" id="SSF48371">
    <property type="entry name" value="ARM repeat"/>
    <property type="match status" value="1"/>
</dbReference>
<feature type="compositionally biased region" description="Low complexity" evidence="1">
    <location>
        <begin position="244"/>
        <end position="277"/>
    </location>
</feature>
<dbReference type="EMBL" id="JBICBT010000736">
    <property type="protein sequence ID" value="KAL3103066.1"/>
    <property type="molecule type" value="Genomic_DNA"/>
</dbReference>
<reference evidence="2 3" key="1">
    <citation type="submission" date="2024-10" db="EMBL/GenBank/DDBJ databases">
        <authorList>
            <person name="Kim D."/>
        </authorList>
    </citation>
    <scope>NUCLEOTIDE SEQUENCE [LARGE SCALE GENOMIC DNA]</scope>
    <source>
        <strain evidence="2">BH-2024</strain>
    </source>
</reference>
<feature type="region of interest" description="Disordered" evidence="1">
    <location>
        <begin position="195"/>
        <end position="277"/>
    </location>
</feature>
<organism evidence="2 3">
    <name type="scientific">Heterodera trifolii</name>
    <dbReference type="NCBI Taxonomy" id="157864"/>
    <lineage>
        <taxon>Eukaryota</taxon>
        <taxon>Metazoa</taxon>
        <taxon>Ecdysozoa</taxon>
        <taxon>Nematoda</taxon>
        <taxon>Chromadorea</taxon>
        <taxon>Rhabditida</taxon>
        <taxon>Tylenchina</taxon>
        <taxon>Tylenchomorpha</taxon>
        <taxon>Tylenchoidea</taxon>
        <taxon>Heteroderidae</taxon>
        <taxon>Heteroderinae</taxon>
        <taxon>Heterodera</taxon>
    </lineage>
</organism>
<comment type="caution">
    <text evidence="2">The sequence shown here is derived from an EMBL/GenBank/DDBJ whole genome shotgun (WGS) entry which is preliminary data.</text>
</comment>
<evidence type="ECO:0000256" key="1">
    <source>
        <dbReference type="SAM" id="MobiDB-lite"/>
    </source>
</evidence>
<feature type="compositionally biased region" description="Low complexity" evidence="1">
    <location>
        <begin position="215"/>
        <end position="225"/>
    </location>
</feature>
<gene>
    <name evidence="2" type="ORF">niasHT_027875</name>
</gene>
<accession>A0ABD2KJH9</accession>
<dbReference type="InterPro" id="IPR011989">
    <property type="entry name" value="ARM-like"/>
</dbReference>
<dbReference type="InterPro" id="IPR004083">
    <property type="entry name" value="Raptor"/>
</dbReference>
<dbReference type="Gene3D" id="1.25.10.10">
    <property type="entry name" value="Leucine-rich Repeat Variant"/>
    <property type="match status" value="1"/>
</dbReference>
<dbReference type="Proteomes" id="UP001620626">
    <property type="component" value="Unassembled WGS sequence"/>
</dbReference>
<dbReference type="PANTHER" id="PTHR12848">
    <property type="entry name" value="REGULATORY-ASSOCIATED PROTEIN OF MTOR"/>
    <property type="match status" value="1"/>
</dbReference>
<proteinExistence type="predicted"/>
<protein>
    <submittedName>
        <fullName evidence="2">Uncharacterized protein</fullName>
    </submittedName>
</protein>
<dbReference type="AlphaFoldDB" id="A0ABD2KJH9"/>
<dbReference type="InterPro" id="IPR016024">
    <property type="entry name" value="ARM-type_fold"/>
</dbReference>
<keyword evidence="3" id="KW-1185">Reference proteome</keyword>